<feature type="domain" description="Mechanosensitive ion channel MscS" evidence="8">
    <location>
        <begin position="257"/>
        <end position="327"/>
    </location>
</feature>
<feature type="signal peptide" evidence="7">
    <location>
        <begin position="1"/>
        <end position="19"/>
    </location>
</feature>
<sequence>MRLRVLLGAVVVLAPLVSGFYHAKPILQRHSLAAIRRPQRPCAATGLQMFGFGFNLDAITAAGYNAALNVWAEVPTPLRVLMRPRDLLAYLIFRTCYSRALRLGYLLQTLLSRLLKKDIPPPAYLQTVLGFLEPRFAQLSRLTGLIYLVNVSISAIGLIDLNIRPGLDRLFTKLAYTAYAGYFLNEVRRFVTPRWFPKLAEDKRRAYIVDRSASVFFWTITIVLLLDQISTFFNVPLSSSLALGGVGGVAIGLASKDVVSNFVGGLMLLITEPFTPGDFITFLYQGQWMIGKVERVGWYQTRIRNRDTRPVYVPNAFFVNTMVTNMDRITHRKFESEFHIQLDSFAQVEGLLDDIKIALQGFPKLDLLSPFRANLIAVESDGLRFSVLCYFATKSLDEFLMLQQKVFLEVGRCVESRGLTWAFPRRTIDVRAREIGSLMVEGMMEDALARQQSGTQRREIRRIAPVAREPDRTAAEPTTEASVNGTAVSSTATPPPRPSSVDGSNATRTQDATIAGSGPVVTTSATPASPPPPKPAPPKPAADTNKTARASPDRKYGGGPDEDDVEVDVHARPVFP</sequence>
<evidence type="ECO:0000256" key="1">
    <source>
        <dbReference type="ARBA" id="ARBA00004141"/>
    </source>
</evidence>
<evidence type="ECO:0000256" key="4">
    <source>
        <dbReference type="ARBA" id="ARBA00022989"/>
    </source>
</evidence>
<reference evidence="10" key="1">
    <citation type="submission" date="2021-01" db="EMBL/GenBank/DDBJ databases">
        <authorList>
            <person name="Corre E."/>
            <person name="Pelletier E."/>
            <person name="Niang G."/>
            <person name="Scheremetjew M."/>
            <person name="Finn R."/>
            <person name="Kale V."/>
            <person name="Holt S."/>
            <person name="Cochrane G."/>
            <person name="Meng A."/>
            <person name="Brown T."/>
            <person name="Cohen L."/>
        </authorList>
    </citation>
    <scope>NUCLEOTIDE SEQUENCE</scope>
    <source>
        <strain evidence="10">CCMP2078</strain>
    </source>
</reference>
<feature type="region of interest" description="Disordered" evidence="6">
    <location>
        <begin position="449"/>
        <end position="576"/>
    </location>
</feature>
<evidence type="ECO:0000313" key="9">
    <source>
        <dbReference type="EMBL" id="CAD8252487.1"/>
    </source>
</evidence>
<proteinExistence type="inferred from homology"/>
<name>A0A6U0TNP3_9STRA</name>
<evidence type="ECO:0000256" key="2">
    <source>
        <dbReference type="ARBA" id="ARBA00008017"/>
    </source>
</evidence>
<keyword evidence="7" id="KW-0732">Signal</keyword>
<dbReference type="AlphaFoldDB" id="A0A6U0TNP3"/>
<dbReference type="SUPFAM" id="SSF82861">
    <property type="entry name" value="Mechanosensitive channel protein MscS (YggB), transmembrane region"/>
    <property type="match status" value="1"/>
</dbReference>
<dbReference type="Gene3D" id="1.10.287.1260">
    <property type="match status" value="1"/>
</dbReference>
<keyword evidence="5" id="KW-0472">Membrane</keyword>
<dbReference type="Gene3D" id="2.30.30.60">
    <property type="match status" value="1"/>
</dbReference>
<dbReference type="PANTHER" id="PTHR30566:SF5">
    <property type="entry name" value="MECHANOSENSITIVE ION CHANNEL PROTEIN 1, MITOCHONDRIAL-RELATED"/>
    <property type="match status" value="1"/>
</dbReference>
<feature type="compositionally biased region" description="Pro residues" evidence="6">
    <location>
        <begin position="528"/>
        <end position="540"/>
    </location>
</feature>
<dbReference type="GO" id="GO:0016020">
    <property type="term" value="C:membrane"/>
    <property type="evidence" value="ECO:0007669"/>
    <property type="project" value="UniProtKB-SubCell"/>
</dbReference>
<dbReference type="EMBL" id="HBEA01002675">
    <property type="protein sequence ID" value="CAD8252487.1"/>
    <property type="molecule type" value="Transcribed_RNA"/>
</dbReference>
<evidence type="ECO:0000256" key="6">
    <source>
        <dbReference type="SAM" id="MobiDB-lite"/>
    </source>
</evidence>
<dbReference type="SUPFAM" id="SSF50182">
    <property type="entry name" value="Sm-like ribonucleoproteins"/>
    <property type="match status" value="1"/>
</dbReference>
<feature type="compositionally biased region" description="Basic and acidic residues" evidence="6">
    <location>
        <begin position="567"/>
        <end position="576"/>
    </location>
</feature>
<evidence type="ECO:0000256" key="3">
    <source>
        <dbReference type="ARBA" id="ARBA00022692"/>
    </source>
</evidence>
<keyword evidence="3" id="KW-0812">Transmembrane</keyword>
<comment type="similarity">
    <text evidence="2">Belongs to the MscS (TC 1.A.23) family.</text>
</comment>
<dbReference type="EMBL" id="HBEA01002678">
    <property type="protein sequence ID" value="CAD8252490.1"/>
    <property type="molecule type" value="Transcribed_RNA"/>
</dbReference>
<evidence type="ECO:0000256" key="7">
    <source>
        <dbReference type="SAM" id="SignalP"/>
    </source>
</evidence>
<dbReference type="PANTHER" id="PTHR30566">
    <property type="entry name" value="YNAI-RELATED MECHANOSENSITIVE ION CHANNEL"/>
    <property type="match status" value="1"/>
</dbReference>
<keyword evidence="4" id="KW-1133">Transmembrane helix</keyword>
<feature type="compositionally biased region" description="Polar residues" evidence="6">
    <location>
        <begin position="502"/>
        <end position="512"/>
    </location>
</feature>
<protein>
    <recommendedName>
        <fullName evidence="8">Mechanosensitive ion channel MscS domain-containing protein</fullName>
    </recommendedName>
</protein>
<feature type="compositionally biased region" description="Basic and acidic residues" evidence="6">
    <location>
        <begin position="456"/>
        <end position="474"/>
    </location>
</feature>
<dbReference type="InterPro" id="IPR010920">
    <property type="entry name" value="LSM_dom_sf"/>
</dbReference>
<evidence type="ECO:0000313" key="10">
    <source>
        <dbReference type="EMBL" id="CAD8252490.1"/>
    </source>
</evidence>
<dbReference type="InterPro" id="IPR011014">
    <property type="entry name" value="MscS_channel_TM-2"/>
</dbReference>
<feature type="chain" id="PRO_5036191900" description="Mechanosensitive ion channel MscS domain-containing protein" evidence="7">
    <location>
        <begin position="20"/>
        <end position="576"/>
    </location>
</feature>
<organism evidence="10">
    <name type="scientific">Pinguiococcus pyrenoidosus</name>
    <dbReference type="NCBI Taxonomy" id="172671"/>
    <lineage>
        <taxon>Eukaryota</taxon>
        <taxon>Sar</taxon>
        <taxon>Stramenopiles</taxon>
        <taxon>Ochrophyta</taxon>
        <taxon>Pinguiophyceae</taxon>
        <taxon>Pinguiochrysidales</taxon>
        <taxon>Pinguiochrysidaceae</taxon>
        <taxon>Pinguiococcus</taxon>
    </lineage>
</organism>
<gene>
    <name evidence="9" type="ORF">PPYR1160_LOCUS1979</name>
    <name evidence="10" type="ORF">PPYR1160_LOCUS1982</name>
</gene>
<comment type="subcellular location">
    <subcellularLocation>
        <location evidence="1">Membrane</location>
        <topology evidence="1">Multi-pass membrane protein</topology>
    </subcellularLocation>
</comment>
<dbReference type="GO" id="GO:0055085">
    <property type="term" value="P:transmembrane transport"/>
    <property type="evidence" value="ECO:0007669"/>
    <property type="project" value="InterPro"/>
</dbReference>
<dbReference type="InterPro" id="IPR023408">
    <property type="entry name" value="MscS_beta-dom_sf"/>
</dbReference>
<dbReference type="Pfam" id="PF00924">
    <property type="entry name" value="MS_channel_2nd"/>
    <property type="match status" value="1"/>
</dbReference>
<accession>A0A6U0TNP3</accession>
<evidence type="ECO:0000259" key="8">
    <source>
        <dbReference type="Pfam" id="PF00924"/>
    </source>
</evidence>
<evidence type="ECO:0000256" key="5">
    <source>
        <dbReference type="ARBA" id="ARBA00023136"/>
    </source>
</evidence>
<dbReference type="InterPro" id="IPR006685">
    <property type="entry name" value="MscS_channel_2nd"/>
</dbReference>